<feature type="compositionally biased region" description="Polar residues" evidence="1">
    <location>
        <begin position="808"/>
        <end position="822"/>
    </location>
</feature>
<feature type="domain" description="PH" evidence="2">
    <location>
        <begin position="7"/>
        <end position="128"/>
    </location>
</feature>
<dbReference type="OMA" id="ELTIQDH"/>
<feature type="region of interest" description="Disordered" evidence="1">
    <location>
        <begin position="711"/>
        <end position="738"/>
    </location>
</feature>
<dbReference type="GO" id="GO:0005737">
    <property type="term" value="C:cytoplasm"/>
    <property type="evidence" value="ECO:0007669"/>
    <property type="project" value="TreeGrafter"/>
</dbReference>
<dbReference type="PROSITE" id="PS50003">
    <property type="entry name" value="PH_DOMAIN"/>
    <property type="match status" value="1"/>
</dbReference>
<dbReference type="GO" id="GO:0007169">
    <property type="term" value="P:cell surface receptor protein tyrosine kinase signaling pathway"/>
    <property type="evidence" value="ECO:0007669"/>
    <property type="project" value="TreeGrafter"/>
</dbReference>
<dbReference type="GeneID" id="119734368"/>
<feature type="compositionally biased region" description="Low complexity" evidence="1">
    <location>
        <begin position="1196"/>
        <end position="1211"/>
    </location>
</feature>
<dbReference type="InterPro" id="IPR002404">
    <property type="entry name" value="IRS_PTB"/>
</dbReference>
<evidence type="ECO:0000313" key="4">
    <source>
        <dbReference type="Proteomes" id="UP000887568"/>
    </source>
</evidence>
<feature type="region of interest" description="Disordered" evidence="1">
    <location>
        <begin position="880"/>
        <end position="985"/>
    </location>
</feature>
<feature type="compositionally biased region" description="Basic residues" evidence="1">
    <location>
        <begin position="773"/>
        <end position="783"/>
    </location>
</feature>
<feature type="region of interest" description="Disordered" evidence="1">
    <location>
        <begin position="315"/>
        <end position="374"/>
    </location>
</feature>
<accession>A0A914AJ89</accession>
<sequence>MADGTVEVIYKGWLKKAITSEKKKKSFLNRQSSTPWKKYYFVLLRKHDEEEEEECPFVWTYEKEPTTETETPKALLKLWPHYRVDKKHDESGKHYIFEVRTPLENLRLMSESETNMDLWVFYLQIQTKLRHDFPGYCFEVTPDESHPMSRIGAKGSKCLLHISKWGLTLALKRTRSLLAQWPLKSIRIFESSETGAFSFEAGRSAPMGEARYLFGTNPGEDGRMYDLLDEFTTEMQKQRNDGSTDPNQPATEEEVIKEYEKLRLATFGLLSQRSSSVRSAGTPSASVAVPVPVPHSRGPAVGYDHLHRGQEEIARQRSERLPGATPTRTQGIPIHANASHPSVSPMSSGPPLPPRQEGLRTPSSSFKRSYSERGHSLEKYGRSLEGQHSYPLSPGHDPYTVMNSSNPLGRGSGGRRSFTESDMQQMARASESFGPILAADKFRRMLSISSNTGMSEYEAMALRLGHNPYQNSGVSLLPNSYENTPLISPSPGDVVFPGFPNMGFVSSPRSLESGPPFPPRKYQPPHRTSGVADVHSSVPGQNQQIRHTYFQHRINGPAQSPASNYMSPRGKAIPKKRSPSDLPSYSTIKGGTLGPHQYQDVFLFNTPHGTLRRSMSLDHLFRNRTPSVSSSISSALSVGSPLIGSLDLAAHYAKSSRIPSWMGSRQLPSPPPLGSPEFNAYCGSPRSAFPPFADFNTFSAHAAYNEIKGNRNSFNNNNQRQSVASASEAQAQMQDTSLDEEGYLEPVLKMKRSRSEADILNIDHSEAVETGRKKPQHRSRSKSKGFFATLRKRTNSNPNISKEGAIPVSSTSGSTVEEKPSQSVASLIKRSQSNPDLLDEKPIFPSPQYKQKNFNAAAVKPASHVTNAAPVNRRRKFDFPLKIFRQNSKSADKEEAYGNSMEGSIDESKSERRNSKSSLSEARPVEKAGISPGVKGIVASDKAISFRKAGPSGPLQGKSPSPKTKPAVAAKPGVSSPTTPVNAALPRMQSLSPAESPAFTPAVLPAEKAARDRLLEVANRPLPSPPHSSAQAPTNTANRAQVKRFFPGMNQHRSSSENEEIQSAVKTNRAKKTPPPPPPRDPNISLDRVSLRSSRTNSNASEFESTATTRRYSSETSKSPCSSAPERRISVNSTSHRSSRPDSNGSQYENTNFGSLPSEIGTPPGSFSARNSGISLDGVRLGKSPSFSEADRRDSFASSSHRSSRPNSNASQYENTDVGSPIQIDGCGSLPSRNSGILPDGDRVRKSSSFSEVDRRSVGSTSLRSSRTNSNGSQYENTEF</sequence>
<dbReference type="SMART" id="SM01244">
    <property type="entry name" value="IRS"/>
    <property type="match status" value="1"/>
</dbReference>
<dbReference type="InterPro" id="IPR011993">
    <property type="entry name" value="PH-like_dom_sf"/>
</dbReference>
<protein>
    <recommendedName>
        <fullName evidence="2">PH domain-containing protein</fullName>
    </recommendedName>
</protein>
<dbReference type="Proteomes" id="UP000887568">
    <property type="component" value="Unplaced"/>
</dbReference>
<feature type="region of interest" description="Disordered" evidence="1">
    <location>
        <begin position="558"/>
        <end position="584"/>
    </location>
</feature>
<evidence type="ECO:0000259" key="2">
    <source>
        <dbReference type="PROSITE" id="PS50003"/>
    </source>
</evidence>
<reference evidence="3" key="1">
    <citation type="submission" date="2022-11" db="UniProtKB">
        <authorList>
            <consortium name="EnsemblMetazoa"/>
        </authorList>
    </citation>
    <scope>IDENTIFICATION</scope>
</reference>
<dbReference type="CDD" id="cd00821">
    <property type="entry name" value="PH"/>
    <property type="match status" value="1"/>
</dbReference>
<evidence type="ECO:0000313" key="3">
    <source>
        <dbReference type="EnsemblMetazoa" id="XP_038063787.1"/>
    </source>
</evidence>
<feature type="compositionally biased region" description="Low complexity" evidence="1">
    <location>
        <begin position="711"/>
        <end position="734"/>
    </location>
</feature>
<dbReference type="Pfam" id="PF02174">
    <property type="entry name" value="IRS"/>
    <property type="match status" value="1"/>
</dbReference>
<feature type="region of interest" description="Disordered" evidence="1">
    <location>
        <begin position="762"/>
        <end position="822"/>
    </location>
</feature>
<evidence type="ECO:0000256" key="1">
    <source>
        <dbReference type="SAM" id="MobiDB-lite"/>
    </source>
</evidence>
<feature type="compositionally biased region" description="Basic and acidic residues" evidence="1">
    <location>
        <begin position="762"/>
        <end position="772"/>
    </location>
</feature>
<dbReference type="Gene3D" id="2.30.29.30">
    <property type="entry name" value="Pleckstrin-homology domain (PH domain)/Phosphotyrosine-binding domain (PTB)"/>
    <property type="match status" value="2"/>
</dbReference>
<feature type="compositionally biased region" description="Low complexity" evidence="1">
    <location>
        <begin position="1259"/>
        <end position="1273"/>
    </location>
</feature>
<feature type="compositionally biased region" description="Polar residues" evidence="1">
    <location>
        <begin position="1027"/>
        <end position="1039"/>
    </location>
</feature>
<feature type="compositionally biased region" description="Polar residues" evidence="1">
    <location>
        <begin position="1130"/>
        <end position="1155"/>
    </location>
</feature>
<keyword evidence="4" id="KW-1185">Reference proteome</keyword>
<dbReference type="OrthoDB" id="10071636at2759"/>
<proteinExistence type="predicted"/>
<dbReference type="SUPFAM" id="SSF50729">
    <property type="entry name" value="PH domain-like"/>
    <property type="match status" value="2"/>
</dbReference>
<feature type="region of interest" description="Disordered" evidence="1">
    <location>
        <begin position="1010"/>
        <end position="1280"/>
    </location>
</feature>
<dbReference type="Pfam" id="PF00169">
    <property type="entry name" value="PH"/>
    <property type="match status" value="1"/>
</dbReference>
<feature type="compositionally biased region" description="Polar residues" evidence="1">
    <location>
        <begin position="1091"/>
        <end position="1122"/>
    </location>
</feature>
<dbReference type="PANTHER" id="PTHR21258">
    <property type="entry name" value="DOCKING PROTEIN RELATED"/>
    <property type="match status" value="1"/>
</dbReference>
<organism evidence="3 4">
    <name type="scientific">Patiria miniata</name>
    <name type="common">Bat star</name>
    <name type="synonym">Asterina miniata</name>
    <dbReference type="NCBI Taxonomy" id="46514"/>
    <lineage>
        <taxon>Eukaryota</taxon>
        <taxon>Metazoa</taxon>
        <taxon>Echinodermata</taxon>
        <taxon>Eleutherozoa</taxon>
        <taxon>Asterozoa</taxon>
        <taxon>Asteroidea</taxon>
        <taxon>Valvatacea</taxon>
        <taxon>Valvatida</taxon>
        <taxon>Asterinidae</taxon>
        <taxon>Patiria</taxon>
    </lineage>
</organism>
<dbReference type="AlphaFoldDB" id="A0A914AJ89"/>
<dbReference type="SMART" id="SM00233">
    <property type="entry name" value="PH"/>
    <property type="match status" value="1"/>
</dbReference>
<dbReference type="EnsemblMetazoa" id="XM_038207859.1">
    <property type="protein sequence ID" value="XP_038063787.1"/>
    <property type="gene ID" value="LOC119734368"/>
</dbReference>
<feature type="region of interest" description="Disordered" evidence="1">
    <location>
        <begin position="510"/>
        <end position="537"/>
    </location>
</feature>
<feature type="region of interest" description="Disordered" evidence="1">
    <location>
        <begin position="277"/>
        <end position="299"/>
    </location>
</feature>
<dbReference type="RefSeq" id="XP_038063787.1">
    <property type="nucleotide sequence ID" value="XM_038207859.1"/>
</dbReference>
<name>A0A914AJ89_PATMI</name>
<dbReference type="InterPro" id="IPR050996">
    <property type="entry name" value="Docking_Protein_DOK"/>
</dbReference>
<dbReference type="InterPro" id="IPR001849">
    <property type="entry name" value="PH_domain"/>
</dbReference>
<dbReference type="PANTHER" id="PTHR21258:SF56">
    <property type="entry name" value="IRS-TYPE PTB DOMAIN-CONTAINING PROTEIN"/>
    <property type="match status" value="1"/>
</dbReference>